<dbReference type="InterPro" id="IPR036291">
    <property type="entry name" value="NAD(P)-bd_dom_sf"/>
</dbReference>
<protein>
    <submittedName>
        <fullName evidence="2">NAD dependent epimerase/dehydratase</fullName>
    </submittedName>
</protein>
<proteinExistence type="predicted"/>
<name>A0ABR1SS19_9PEZI</name>
<reference evidence="2 3" key="1">
    <citation type="submission" date="2023-01" db="EMBL/GenBank/DDBJ databases">
        <title>Analysis of 21 Apiospora genomes using comparative genomics revels a genus with tremendous synthesis potential of carbohydrate active enzymes and secondary metabolites.</title>
        <authorList>
            <person name="Sorensen T."/>
        </authorList>
    </citation>
    <scope>NUCLEOTIDE SEQUENCE [LARGE SCALE GENOMIC DNA]</scope>
    <source>
        <strain evidence="2 3">CBS 20057</strain>
    </source>
</reference>
<accession>A0ABR1SS19</accession>
<keyword evidence="1" id="KW-0812">Transmembrane</keyword>
<keyword evidence="1" id="KW-0472">Membrane</keyword>
<evidence type="ECO:0000256" key="1">
    <source>
        <dbReference type="SAM" id="Phobius"/>
    </source>
</evidence>
<evidence type="ECO:0000313" key="3">
    <source>
        <dbReference type="Proteomes" id="UP001396898"/>
    </source>
</evidence>
<feature type="transmembrane region" description="Helical" evidence="1">
    <location>
        <begin position="34"/>
        <end position="53"/>
    </location>
</feature>
<gene>
    <name evidence="2" type="ORF">PG991_001421</name>
</gene>
<keyword evidence="1" id="KW-1133">Transmembrane helix</keyword>
<keyword evidence="3" id="KW-1185">Reference proteome</keyword>
<organism evidence="2 3">
    <name type="scientific">Apiospora marii</name>
    <dbReference type="NCBI Taxonomy" id="335849"/>
    <lineage>
        <taxon>Eukaryota</taxon>
        <taxon>Fungi</taxon>
        <taxon>Dikarya</taxon>
        <taxon>Ascomycota</taxon>
        <taxon>Pezizomycotina</taxon>
        <taxon>Sordariomycetes</taxon>
        <taxon>Xylariomycetidae</taxon>
        <taxon>Amphisphaeriales</taxon>
        <taxon>Apiosporaceae</taxon>
        <taxon>Apiospora</taxon>
    </lineage>
</organism>
<evidence type="ECO:0000313" key="2">
    <source>
        <dbReference type="EMBL" id="KAK8037107.1"/>
    </source>
</evidence>
<dbReference type="SUPFAM" id="SSF51735">
    <property type="entry name" value="NAD(P)-binding Rossmann-fold domains"/>
    <property type="match status" value="1"/>
</dbReference>
<dbReference type="EMBL" id="JAQQWI010000003">
    <property type="protein sequence ID" value="KAK8037107.1"/>
    <property type="molecule type" value="Genomic_DNA"/>
</dbReference>
<dbReference type="Gene3D" id="3.40.50.720">
    <property type="entry name" value="NAD(P)-binding Rossmann-like Domain"/>
    <property type="match status" value="1"/>
</dbReference>
<dbReference type="Proteomes" id="UP001396898">
    <property type="component" value="Unassembled WGS sequence"/>
</dbReference>
<comment type="caution">
    <text evidence="2">The sequence shown here is derived from an EMBL/GenBank/DDBJ whole genome shotgun (WGS) entry which is preliminary data.</text>
</comment>
<sequence>MKGVIHLKFQSSGTTNISIHTHQSLSLISFSKPLVLLTGATGFVGFLTLLELLKNVFRVRAAVRSQAKADNLRTNPVLMALDASHEDLNFTVIPNMAVQGAFNDAVHGV</sequence>